<dbReference type="KEGG" id="ddb:E7747_13705"/>
<dbReference type="Pfam" id="PF13505">
    <property type="entry name" value="OMP_b-brl"/>
    <property type="match status" value="1"/>
</dbReference>
<dbReference type="InterPro" id="IPR011250">
    <property type="entry name" value="OMP/PagP_B-barrel"/>
</dbReference>
<keyword evidence="1" id="KW-0732">Signal</keyword>
<feature type="transmembrane region" description="Helical" evidence="2">
    <location>
        <begin position="80"/>
        <end position="104"/>
    </location>
</feature>
<sequence>MRDISATHTGECCNYFLTITINYFYFMKTIKALMLTLLMIVGASTLPAHAQFKFGPKVGLTVNDMHFNKSVVDADNQTGWTAGVMGEFTVPVVGIAADISAMYVRRNTKFLRENELSKDNRDYIEIPLNLKYKFSLPIVSKVLIPYLGVGPSVSFLTSRRNISEAYKNKSVDWALNFGFGVQLLSHIDLNARYGLGLTKAVKTFSDLENNAGIEGKNRYWTISLAYLF</sequence>
<keyword evidence="2" id="KW-1133">Transmembrane helix</keyword>
<evidence type="ECO:0000313" key="4">
    <source>
        <dbReference type="EMBL" id="QCD43240.1"/>
    </source>
</evidence>
<name>A0A4P7W6P6_9BACT</name>
<dbReference type="InterPro" id="IPR027385">
    <property type="entry name" value="Beta-barrel_OMP"/>
</dbReference>
<evidence type="ECO:0000313" key="5">
    <source>
        <dbReference type="Proteomes" id="UP000297149"/>
    </source>
</evidence>
<evidence type="ECO:0000256" key="1">
    <source>
        <dbReference type="ARBA" id="ARBA00022729"/>
    </source>
</evidence>
<proteinExistence type="predicted"/>
<dbReference type="AlphaFoldDB" id="A0A4P7W6P6"/>
<reference evidence="5" key="1">
    <citation type="submission" date="2019-02" db="EMBL/GenBank/DDBJ databases">
        <title>Isolation and identification of novel species under the genus Muribaculum.</title>
        <authorList>
            <person name="Miyake S."/>
            <person name="Ding Y."/>
            <person name="Low A."/>
            <person name="Soh M."/>
            <person name="Seedorf H."/>
        </authorList>
    </citation>
    <scope>NUCLEOTIDE SEQUENCE [LARGE SCALE GENOMIC DNA]</scope>
    <source>
        <strain evidence="5">H5</strain>
    </source>
</reference>
<keyword evidence="2" id="KW-0812">Transmembrane</keyword>
<keyword evidence="2" id="KW-0472">Membrane</keyword>
<keyword evidence="5" id="KW-1185">Reference proteome</keyword>
<accession>A0A4P7W6P6</accession>
<dbReference type="EMBL" id="CP039396">
    <property type="protein sequence ID" value="QCD43240.1"/>
    <property type="molecule type" value="Genomic_DNA"/>
</dbReference>
<evidence type="ECO:0000256" key="2">
    <source>
        <dbReference type="SAM" id="Phobius"/>
    </source>
</evidence>
<dbReference type="SUPFAM" id="SSF56925">
    <property type="entry name" value="OMPA-like"/>
    <property type="match status" value="1"/>
</dbReference>
<protein>
    <submittedName>
        <fullName evidence="4">Porin family protein</fullName>
    </submittedName>
</protein>
<feature type="transmembrane region" description="Helical" evidence="2">
    <location>
        <begin position="32"/>
        <end position="50"/>
    </location>
</feature>
<feature type="domain" description="Outer membrane protein beta-barrel" evidence="3">
    <location>
        <begin position="36"/>
        <end position="228"/>
    </location>
</feature>
<dbReference type="Gene3D" id="2.40.160.20">
    <property type="match status" value="1"/>
</dbReference>
<gene>
    <name evidence="4" type="ORF">E7747_13705</name>
</gene>
<organism evidence="4 5">
    <name type="scientific">Duncaniella dubosii</name>
    <dbReference type="NCBI Taxonomy" id="2518971"/>
    <lineage>
        <taxon>Bacteria</taxon>
        <taxon>Pseudomonadati</taxon>
        <taxon>Bacteroidota</taxon>
        <taxon>Bacteroidia</taxon>
        <taxon>Bacteroidales</taxon>
        <taxon>Muribaculaceae</taxon>
        <taxon>Duncaniella</taxon>
    </lineage>
</organism>
<dbReference type="Proteomes" id="UP000297149">
    <property type="component" value="Chromosome"/>
</dbReference>
<evidence type="ECO:0000259" key="3">
    <source>
        <dbReference type="Pfam" id="PF13505"/>
    </source>
</evidence>